<protein>
    <submittedName>
        <fullName evidence="2">Uncharacterized protein</fullName>
    </submittedName>
</protein>
<keyword evidence="1" id="KW-0812">Transmembrane</keyword>
<proteinExistence type="predicted"/>
<dbReference type="EMBL" id="CAACVS010000203">
    <property type="protein sequence ID" value="VEU39095.1"/>
    <property type="molecule type" value="Genomic_DNA"/>
</dbReference>
<accession>A0A448ZAK7</accession>
<reference evidence="2 3" key="1">
    <citation type="submission" date="2019-01" db="EMBL/GenBank/DDBJ databases">
        <authorList>
            <person name="Ferrante I. M."/>
        </authorList>
    </citation>
    <scope>NUCLEOTIDE SEQUENCE [LARGE SCALE GENOMIC DNA]</scope>
    <source>
        <strain evidence="2 3">B856</strain>
    </source>
</reference>
<dbReference type="OrthoDB" id="42617at2759"/>
<organism evidence="2 3">
    <name type="scientific">Pseudo-nitzschia multistriata</name>
    <dbReference type="NCBI Taxonomy" id="183589"/>
    <lineage>
        <taxon>Eukaryota</taxon>
        <taxon>Sar</taxon>
        <taxon>Stramenopiles</taxon>
        <taxon>Ochrophyta</taxon>
        <taxon>Bacillariophyta</taxon>
        <taxon>Bacillariophyceae</taxon>
        <taxon>Bacillariophycidae</taxon>
        <taxon>Bacillariales</taxon>
        <taxon>Bacillariaceae</taxon>
        <taxon>Pseudo-nitzschia</taxon>
    </lineage>
</organism>
<evidence type="ECO:0000313" key="3">
    <source>
        <dbReference type="Proteomes" id="UP000291116"/>
    </source>
</evidence>
<gene>
    <name evidence="2" type="ORF">PSNMU_V1.4_AUG-EV-PASAV3_0059410</name>
</gene>
<name>A0A448ZAK7_9STRA</name>
<keyword evidence="1" id="KW-1133">Transmembrane helix</keyword>
<dbReference type="AlphaFoldDB" id="A0A448ZAK7"/>
<evidence type="ECO:0000313" key="2">
    <source>
        <dbReference type="EMBL" id="VEU39095.1"/>
    </source>
</evidence>
<sequence>MTRSSKFKWLLHVMTITTIFELGVSSFILSPIQSQNRDPSIAIGWNFHHEKAISSISKKIITRIASSSVSSPDGNITAPSQVSPNSNTNELVEIPIIGPLLNVHKPIIVGDSIWLDPPTPLQWKTIEASVEAKHGGSIFNWISTTVSNTNEMVMSKINLATTDQSPLVAILHNGGKDYATIAAVEGILTKNVGSIDTSDSESFRESLASLNSPYYSDSSKVRLFAIGRAKISHHQTKFLTGGFEYDDNQCIGSTDINSFKSEPLLVARMGLLLDSDKEGNKKSSPVHALNRISSFAQRVRLLHDDRQHIVRGLQAAQSRLEIAMEKWADWDGIGSLNANQETDTSTESNSYDLDGVLNQFIREYDTDERGSLSIPTHSLPLSPSAARCIELDNYGLGTTSSAYVPLPSMVNIIMERLEKYYSPERLQSEEFEYECLSWCTLQSLQTYLSSEEIHEALYECTNTCDRLQLLYEGMLRHKTALTELAVAKSTELRNCGEECDLF</sequence>
<keyword evidence="1" id="KW-0472">Membrane</keyword>
<keyword evidence="3" id="KW-1185">Reference proteome</keyword>
<feature type="transmembrane region" description="Helical" evidence="1">
    <location>
        <begin position="9"/>
        <end position="29"/>
    </location>
</feature>
<evidence type="ECO:0000256" key="1">
    <source>
        <dbReference type="SAM" id="Phobius"/>
    </source>
</evidence>
<dbReference type="Proteomes" id="UP000291116">
    <property type="component" value="Unassembled WGS sequence"/>
</dbReference>